<organism evidence="13 14">
    <name type="scientific">Meloidogyne enterolobii</name>
    <name type="common">Root-knot nematode worm</name>
    <name type="synonym">Meloidogyne mayaguensis</name>
    <dbReference type="NCBI Taxonomy" id="390850"/>
    <lineage>
        <taxon>Eukaryota</taxon>
        <taxon>Metazoa</taxon>
        <taxon>Ecdysozoa</taxon>
        <taxon>Nematoda</taxon>
        <taxon>Chromadorea</taxon>
        <taxon>Rhabditida</taxon>
        <taxon>Tylenchina</taxon>
        <taxon>Tylenchomorpha</taxon>
        <taxon>Tylenchoidea</taxon>
        <taxon>Meloidogynidae</taxon>
        <taxon>Meloidogyninae</taxon>
        <taxon>Meloidogyne</taxon>
    </lineage>
</organism>
<evidence type="ECO:0000256" key="6">
    <source>
        <dbReference type="ARBA" id="ARBA00022868"/>
    </source>
</evidence>
<keyword evidence="5 12" id="KW-0812">Transmembrane</keyword>
<evidence type="ECO:0000256" key="5">
    <source>
        <dbReference type="ARBA" id="ARBA00022692"/>
    </source>
</evidence>
<keyword evidence="7" id="KW-0965">Cell junction</keyword>
<evidence type="ECO:0000256" key="1">
    <source>
        <dbReference type="ARBA" id="ARBA00004610"/>
    </source>
</evidence>
<dbReference type="PANTHER" id="PTHR11893">
    <property type="entry name" value="INNEXIN"/>
    <property type="match status" value="1"/>
</dbReference>
<comment type="caution">
    <text evidence="12">Lacks conserved residue(s) required for the propagation of feature annotation.</text>
</comment>
<evidence type="ECO:0000256" key="9">
    <source>
        <dbReference type="ARBA" id="ARBA00023065"/>
    </source>
</evidence>
<accession>A0A6V7TY97</accession>
<dbReference type="Proteomes" id="UP000580250">
    <property type="component" value="Unassembled WGS sequence"/>
</dbReference>
<evidence type="ECO:0000256" key="11">
    <source>
        <dbReference type="ARBA" id="ARBA00023303"/>
    </source>
</evidence>
<keyword evidence="6" id="KW-0303">Gap junction</keyword>
<name>A0A6V7TY97_MELEN</name>
<comment type="function">
    <text evidence="12">Structural component of the gap junctions.</text>
</comment>
<evidence type="ECO:0000256" key="3">
    <source>
        <dbReference type="ARBA" id="ARBA00022448"/>
    </source>
</evidence>
<evidence type="ECO:0000256" key="12">
    <source>
        <dbReference type="RuleBase" id="RU010713"/>
    </source>
</evidence>
<reference evidence="13 14" key="1">
    <citation type="submission" date="2020-08" db="EMBL/GenBank/DDBJ databases">
        <authorList>
            <person name="Koutsovoulos G."/>
            <person name="Danchin GJ E."/>
        </authorList>
    </citation>
    <scope>NUCLEOTIDE SEQUENCE [LARGE SCALE GENOMIC DNA]</scope>
</reference>
<dbReference type="GO" id="GO:0034220">
    <property type="term" value="P:monoatomic ion transmembrane transport"/>
    <property type="evidence" value="ECO:0007669"/>
    <property type="project" value="UniProtKB-KW"/>
</dbReference>
<dbReference type="EMBL" id="CAJEWN010000022">
    <property type="protein sequence ID" value="CAD2138945.1"/>
    <property type="molecule type" value="Genomic_DNA"/>
</dbReference>
<comment type="similarity">
    <text evidence="12">Belongs to the pannexin family.</text>
</comment>
<feature type="transmembrane region" description="Helical" evidence="12">
    <location>
        <begin position="28"/>
        <end position="46"/>
    </location>
</feature>
<comment type="caution">
    <text evidence="13">The sequence shown here is derived from an EMBL/GenBank/DDBJ whole genome shotgun (WGS) entry which is preliminary data.</text>
</comment>
<gene>
    <name evidence="12" type="primary">inx</name>
    <name evidence="13" type="ORF">MENT_LOCUS5992</name>
</gene>
<dbReference type="GO" id="GO:0005921">
    <property type="term" value="C:gap junction"/>
    <property type="evidence" value="ECO:0007669"/>
    <property type="project" value="UniProtKB-SubCell"/>
</dbReference>
<dbReference type="AlphaFoldDB" id="A0A6V7TY97"/>
<protein>
    <recommendedName>
        <fullName evidence="12">Innexin</fullName>
    </recommendedName>
</protein>
<dbReference type="Pfam" id="PF00876">
    <property type="entry name" value="Innexin"/>
    <property type="match status" value="1"/>
</dbReference>
<keyword evidence="9 12" id="KW-0406">Ion transport</keyword>
<evidence type="ECO:0000256" key="2">
    <source>
        <dbReference type="ARBA" id="ARBA00004651"/>
    </source>
</evidence>
<dbReference type="GO" id="GO:0005886">
    <property type="term" value="C:plasma membrane"/>
    <property type="evidence" value="ECO:0007669"/>
    <property type="project" value="UniProtKB-SubCell"/>
</dbReference>
<keyword evidence="10 12" id="KW-0472">Membrane</keyword>
<evidence type="ECO:0000256" key="8">
    <source>
        <dbReference type="ARBA" id="ARBA00022989"/>
    </source>
</evidence>
<dbReference type="PROSITE" id="PS51013">
    <property type="entry name" value="PANNEXIN"/>
    <property type="match status" value="1"/>
</dbReference>
<feature type="transmembrane region" description="Helical" evidence="12">
    <location>
        <begin position="186"/>
        <end position="213"/>
    </location>
</feature>
<sequence>MDILIDFVSQFIQNRHEDDHFDRLNYQITPFLFVLLSLVNISKLYIGSAINCFAKAEFKEGWVQYTNDYCLVENTYYIRSDERIPLQKELRNRERIAYYQWVPFILILQACSFYIPHLIWRSFNWLSGFQVKAVVSASKEIEQQTNDEVTKIIAKSLFHASQQQHQPICFVQKQHFVGFLFLTMKLAYVLLICFHLCLFKFFIGNIDFAIGILDHKGEWRQSGHFPRVTVCDFNVYKYAQLTNFTVECVLPLNMACYFI</sequence>
<keyword evidence="3 12" id="KW-0813">Transport</keyword>
<evidence type="ECO:0000313" key="14">
    <source>
        <dbReference type="Proteomes" id="UP000580250"/>
    </source>
</evidence>
<evidence type="ECO:0000256" key="7">
    <source>
        <dbReference type="ARBA" id="ARBA00022949"/>
    </source>
</evidence>
<dbReference type="InterPro" id="IPR000990">
    <property type="entry name" value="Innexin"/>
</dbReference>
<proteinExistence type="inferred from homology"/>
<keyword evidence="8 12" id="KW-1133">Transmembrane helix</keyword>
<dbReference type="PRINTS" id="PR01262">
    <property type="entry name" value="INNEXIN"/>
</dbReference>
<comment type="subcellular location">
    <subcellularLocation>
        <location evidence="1">Cell junction</location>
        <location evidence="1">Gap junction</location>
    </subcellularLocation>
    <subcellularLocation>
        <location evidence="2 12">Cell membrane</location>
        <topology evidence="2 12">Multi-pass membrane protein</topology>
    </subcellularLocation>
</comment>
<feature type="transmembrane region" description="Helical" evidence="12">
    <location>
        <begin position="96"/>
        <end position="115"/>
    </location>
</feature>
<evidence type="ECO:0000256" key="10">
    <source>
        <dbReference type="ARBA" id="ARBA00023136"/>
    </source>
</evidence>
<dbReference type="OrthoDB" id="5867527at2759"/>
<keyword evidence="11 12" id="KW-0407">Ion channel</keyword>
<evidence type="ECO:0000256" key="4">
    <source>
        <dbReference type="ARBA" id="ARBA00022475"/>
    </source>
</evidence>
<evidence type="ECO:0000313" key="13">
    <source>
        <dbReference type="EMBL" id="CAD2138945.1"/>
    </source>
</evidence>
<dbReference type="PANTHER" id="PTHR11893:SF32">
    <property type="entry name" value="INNEXIN"/>
    <property type="match status" value="1"/>
</dbReference>
<dbReference type="GO" id="GO:0005243">
    <property type="term" value="F:gap junction channel activity"/>
    <property type="evidence" value="ECO:0007669"/>
    <property type="project" value="TreeGrafter"/>
</dbReference>
<keyword evidence="4" id="KW-1003">Cell membrane</keyword>